<dbReference type="Gene3D" id="1.25.40.390">
    <property type="match status" value="1"/>
</dbReference>
<dbReference type="PROSITE" id="PS51257">
    <property type="entry name" value="PROKAR_LIPOPROTEIN"/>
    <property type="match status" value="1"/>
</dbReference>
<evidence type="ECO:0000313" key="9">
    <source>
        <dbReference type="EMBL" id="MCF0060389.1"/>
    </source>
</evidence>
<feature type="domain" description="SusD-like N-terminal" evidence="8">
    <location>
        <begin position="23"/>
        <end position="225"/>
    </location>
</feature>
<keyword evidence="3 6" id="KW-0732">Signal</keyword>
<keyword evidence="5" id="KW-0998">Cell outer membrane</keyword>
<reference evidence="9" key="1">
    <citation type="submission" date="2021-12" db="EMBL/GenBank/DDBJ databases">
        <title>Novel species in genus Dyadobacter.</title>
        <authorList>
            <person name="Ma C."/>
        </authorList>
    </citation>
    <scope>NUCLEOTIDE SEQUENCE</scope>
    <source>
        <strain evidence="9">LJ419</strain>
    </source>
</reference>
<name>A0A9X1PI73_9BACT</name>
<evidence type="ECO:0000256" key="6">
    <source>
        <dbReference type="SAM" id="SignalP"/>
    </source>
</evidence>
<dbReference type="Pfam" id="PF14322">
    <property type="entry name" value="SusD-like_3"/>
    <property type="match status" value="1"/>
</dbReference>
<dbReference type="SUPFAM" id="SSF48452">
    <property type="entry name" value="TPR-like"/>
    <property type="match status" value="1"/>
</dbReference>
<organism evidence="9 10">
    <name type="scientific">Dyadobacter chenwenxiniae</name>
    <dbReference type="NCBI Taxonomy" id="2906456"/>
    <lineage>
        <taxon>Bacteria</taxon>
        <taxon>Pseudomonadati</taxon>
        <taxon>Bacteroidota</taxon>
        <taxon>Cytophagia</taxon>
        <taxon>Cytophagales</taxon>
        <taxon>Spirosomataceae</taxon>
        <taxon>Dyadobacter</taxon>
    </lineage>
</organism>
<evidence type="ECO:0000256" key="3">
    <source>
        <dbReference type="ARBA" id="ARBA00022729"/>
    </source>
</evidence>
<dbReference type="InterPro" id="IPR012944">
    <property type="entry name" value="SusD_RagB_dom"/>
</dbReference>
<gene>
    <name evidence="9" type="ORF">LXM26_02720</name>
</gene>
<evidence type="ECO:0000313" key="10">
    <source>
        <dbReference type="Proteomes" id="UP001139000"/>
    </source>
</evidence>
<evidence type="ECO:0000259" key="7">
    <source>
        <dbReference type="Pfam" id="PF07980"/>
    </source>
</evidence>
<evidence type="ECO:0000256" key="4">
    <source>
        <dbReference type="ARBA" id="ARBA00023136"/>
    </source>
</evidence>
<feature type="domain" description="RagB/SusD" evidence="7">
    <location>
        <begin position="303"/>
        <end position="601"/>
    </location>
</feature>
<comment type="similarity">
    <text evidence="2">Belongs to the SusD family.</text>
</comment>
<evidence type="ECO:0000256" key="5">
    <source>
        <dbReference type="ARBA" id="ARBA00023237"/>
    </source>
</evidence>
<comment type="subcellular location">
    <subcellularLocation>
        <location evidence="1">Cell outer membrane</location>
    </subcellularLocation>
</comment>
<dbReference type="InterPro" id="IPR033985">
    <property type="entry name" value="SusD-like_N"/>
</dbReference>
<comment type="caution">
    <text evidence="9">The sequence shown here is derived from an EMBL/GenBank/DDBJ whole genome shotgun (WGS) entry which is preliminary data.</text>
</comment>
<dbReference type="AlphaFoldDB" id="A0A9X1PI73"/>
<dbReference type="CDD" id="cd08977">
    <property type="entry name" value="SusD"/>
    <property type="match status" value="1"/>
</dbReference>
<feature type="chain" id="PRO_5040809251" evidence="6">
    <location>
        <begin position="22"/>
        <end position="602"/>
    </location>
</feature>
<dbReference type="GO" id="GO:0009279">
    <property type="term" value="C:cell outer membrane"/>
    <property type="evidence" value="ECO:0007669"/>
    <property type="project" value="UniProtKB-SubCell"/>
</dbReference>
<keyword evidence="4" id="KW-0472">Membrane</keyword>
<accession>A0A9X1PI73</accession>
<proteinExistence type="inferred from homology"/>
<sequence length="602" mass="68923">MKKIAHIITIYCLLLFSSSCDTDFLDKAPLDQYSEDAVWNDPALIQAFVNSIYFGVPHGFSNIMMASISDESMYNADFGSSNVTKSLVTPSDYSIWNTYNRQEGMIWENQFKYIRAANIFMSRIESAPLDDPAQKTRLTGEVHFLRAYLYFNLVSIYGGVPLVTEAYGLGENYEVKRNSFEECVKFISDELDKAAALLPTVYSDAALKGRATKGAAMALKARLLLYAASDLYHNQAKWAPGYSQPELVGYVGGNRTARWEAAKAACKAVMDMGVYSMYKPVPAASESPADNYAEMFLTKESSEDIFVRFFLPKTDEEWDGYNPGLYNNPNGYHGWGSNTPLGQFVDSYEMKDGTKFSWANPEHAREPYKNREPRFYASILYEGAPWRKRPSDVIASDPVGIVQVGFWERYNATTKQTDVIPGLDTRKGPIEDWNGTYTGYYLRKFVDPKIDAQYVKQDWPWRYMRYTEVLLNYAEACIALGQDAEAKTYINMIRKRAGMPPVTESGAALIERYRNERKIELAYEDHRYFDVRRWMIAGTTFGNARGVDVRYPLNPDKTTATKPVYKVIEVQERGWRDRHYFLPIKLDEINRNKQLIQNPLYD</sequence>
<dbReference type="Pfam" id="PF07980">
    <property type="entry name" value="SusD_RagB"/>
    <property type="match status" value="1"/>
</dbReference>
<evidence type="ECO:0000259" key="8">
    <source>
        <dbReference type="Pfam" id="PF14322"/>
    </source>
</evidence>
<evidence type="ECO:0000256" key="1">
    <source>
        <dbReference type="ARBA" id="ARBA00004442"/>
    </source>
</evidence>
<evidence type="ECO:0000256" key="2">
    <source>
        <dbReference type="ARBA" id="ARBA00006275"/>
    </source>
</evidence>
<dbReference type="RefSeq" id="WP_234653091.1">
    <property type="nucleotide sequence ID" value="NZ_CP094997.1"/>
</dbReference>
<dbReference type="EMBL" id="JAJTTC010000001">
    <property type="protein sequence ID" value="MCF0060389.1"/>
    <property type="molecule type" value="Genomic_DNA"/>
</dbReference>
<dbReference type="Proteomes" id="UP001139000">
    <property type="component" value="Unassembled WGS sequence"/>
</dbReference>
<feature type="signal peptide" evidence="6">
    <location>
        <begin position="1"/>
        <end position="21"/>
    </location>
</feature>
<keyword evidence="10" id="KW-1185">Reference proteome</keyword>
<protein>
    <submittedName>
        <fullName evidence="9">RagB/SusD family nutrient uptake outer membrane protein</fullName>
    </submittedName>
</protein>
<dbReference type="InterPro" id="IPR011990">
    <property type="entry name" value="TPR-like_helical_dom_sf"/>
</dbReference>